<keyword evidence="3" id="KW-1185">Reference proteome</keyword>
<sequence length="735" mass="80407">MLSHHDSVANQCPPELLSLICAHVFAAGEPPLESCLDPLIVSEDKVPTALPSTYPGAHWPEPTVRKTLASAALVNHAWYDAAKPYLWKNIEVRLPRSWISLVEELVGGDEEEVLDPEHAAQFVGQTIQDAEDAALAAQTLIKGSPDCVDSLAQELHLKLLATLVGPDGHIPPELLSPPATRDPSPRRLRAKSKSPARWKLMRTISDAMRDVMEQQQPGVYVPTLQDPHPGRFVRHLDFTHFRTIGMRRSVEEGVTGRFVTGERLLAVLKEMPNLTAFGGTEYMDSALTAEVLQELLLRGAASRGKGRPARGRGMVVVDHNNPEEEDRDRRRDYKELVALDLTGCVSAVFTKAMHDFVTMHLLPAPESGETSRSDGEDGGRERGRVRFAVDDEPITFPGIQRLSVRGNKSIPAQVLEPFVLAFPSLTHLDLSCTRVTPDLLAALGSSRTVRLKSLGLERCNWLTGESIRKFLVDSPVTADLEELSLFGDWTFPSPLTEEDMSTIFSKAPCFRSGKLVYLDISSTPTTREMLLTVCAEQPRLRSLGISYIRRLELGAVTAFLKTKARHVEVLTLVMTSPELGYADVFVPPRSATIALHTKLIGPLCTAPFSFSVSSARAPAAQPPTRLRVLELAPQLLTGLGGGAGAWRIVRSKGSRGWYVDGGSAWAADGAQGAVLRRDLERGHPWREEVERLASANGNVSSAVGWHSRKMEILRGHGFLGREAGLYGAVSFAYAG</sequence>
<dbReference type="InterPro" id="IPR032675">
    <property type="entry name" value="LRR_dom_sf"/>
</dbReference>
<gene>
    <name evidence="2" type="ORF">PsYK624_127970</name>
</gene>
<dbReference type="Proteomes" id="UP000703269">
    <property type="component" value="Unassembled WGS sequence"/>
</dbReference>
<accession>A0A9P3LIW7</accession>
<reference evidence="2 3" key="1">
    <citation type="submission" date="2021-08" db="EMBL/GenBank/DDBJ databases">
        <title>Draft Genome Sequence of Phanerochaete sordida strain YK-624.</title>
        <authorList>
            <person name="Mori T."/>
            <person name="Dohra H."/>
            <person name="Suzuki T."/>
            <person name="Kawagishi H."/>
            <person name="Hirai H."/>
        </authorList>
    </citation>
    <scope>NUCLEOTIDE SEQUENCE [LARGE SCALE GENOMIC DNA]</scope>
    <source>
        <strain evidence="2 3">YK-624</strain>
    </source>
</reference>
<dbReference type="OrthoDB" id="9994419at2759"/>
<evidence type="ECO:0000313" key="3">
    <source>
        <dbReference type="Proteomes" id="UP000703269"/>
    </source>
</evidence>
<name>A0A9P3LIW7_9APHY</name>
<evidence type="ECO:0000256" key="1">
    <source>
        <dbReference type="SAM" id="MobiDB-lite"/>
    </source>
</evidence>
<dbReference type="Gene3D" id="3.80.10.10">
    <property type="entry name" value="Ribonuclease Inhibitor"/>
    <property type="match status" value="1"/>
</dbReference>
<evidence type="ECO:0000313" key="2">
    <source>
        <dbReference type="EMBL" id="GJE96598.1"/>
    </source>
</evidence>
<dbReference type="EMBL" id="BPQB01000061">
    <property type="protein sequence ID" value="GJE96598.1"/>
    <property type="molecule type" value="Genomic_DNA"/>
</dbReference>
<organism evidence="2 3">
    <name type="scientific">Phanerochaete sordida</name>
    <dbReference type="NCBI Taxonomy" id="48140"/>
    <lineage>
        <taxon>Eukaryota</taxon>
        <taxon>Fungi</taxon>
        <taxon>Dikarya</taxon>
        <taxon>Basidiomycota</taxon>
        <taxon>Agaricomycotina</taxon>
        <taxon>Agaricomycetes</taxon>
        <taxon>Polyporales</taxon>
        <taxon>Phanerochaetaceae</taxon>
        <taxon>Phanerochaete</taxon>
    </lineage>
</organism>
<feature type="region of interest" description="Disordered" evidence="1">
    <location>
        <begin position="170"/>
        <end position="192"/>
    </location>
</feature>
<dbReference type="AlphaFoldDB" id="A0A9P3LIW7"/>
<comment type="caution">
    <text evidence="2">The sequence shown here is derived from an EMBL/GenBank/DDBJ whole genome shotgun (WGS) entry which is preliminary data.</text>
</comment>
<protein>
    <submittedName>
        <fullName evidence="2">Uncharacterized protein</fullName>
    </submittedName>
</protein>
<proteinExistence type="predicted"/>
<dbReference type="SUPFAM" id="SSF52047">
    <property type="entry name" value="RNI-like"/>
    <property type="match status" value="1"/>
</dbReference>